<feature type="region of interest" description="Disordered" evidence="1">
    <location>
        <begin position="32"/>
        <end position="84"/>
    </location>
</feature>
<reference evidence="2" key="1">
    <citation type="submission" date="2021-10" db="EMBL/GenBank/DDBJ databases">
        <authorList>
            <person name="Dean J.D."/>
            <person name="Kim M.K."/>
            <person name="Newey C.N."/>
            <person name="Stoker T.S."/>
            <person name="Thompson D.W."/>
            <person name="Grose J.H."/>
        </authorList>
    </citation>
    <scope>NUCLEOTIDE SEQUENCE</scope>
    <source>
        <strain evidence="2">BT178</strain>
    </source>
</reference>
<accession>A0ABS8AKE9</accession>
<evidence type="ECO:0000313" key="3">
    <source>
        <dbReference type="Proteomes" id="UP001165296"/>
    </source>
</evidence>
<dbReference type="EMBL" id="JAJADR010000001">
    <property type="protein sequence ID" value="MCB2406685.1"/>
    <property type="molecule type" value="Genomic_DNA"/>
</dbReference>
<proteinExistence type="predicted"/>
<keyword evidence="3" id="KW-1185">Reference proteome</keyword>
<dbReference type="PROSITE" id="PS51257">
    <property type="entry name" value="PROKAR_LIPOPROTEIN"/>
    <property type="match status" value="1"/>
</dbReference>
<feature type="compositionally biased region" description="Basic and acidic residues" evidence="1">
    <location>
        <begin position="46"/>
        <end position="57"/>
    </location>
</feature>
<evidence type="ECO:0000256" key="1">
    <source>
        <dbReference type="SAM" id="MobiDB-lite"/>
    </source>
</evidence>
<dbReference type="Proteomes" id="UP001165296">
    <property type="component" value="Unassembled WGS sequence"/>
</dbReference>
<organism evidence="2 3">
    <name type="scientific">Hymenobacter lucidus</name>
    <dbReference type="NCBI Taxonomy" id="2880930"/>
    <lineage>
        <taxon>Bacteria</taxon>
        <taxon>Pseudomonadati</taxon>
        <taxon>Bacteroidota</taxon>
        <taxon>Cytophagia</taxon>
        <taxon>Cytophagales</taxon>
        <taxon>Hymenobacteraceae</taxon>
        <taxon>Hymenobacter</taxon>
    </lineage>
</organism>
<comment type="caution">
    <text evidence="2">The sequence shown here is derived from an EMBL/GenBank/DDBJ whole genome shotgun (WGS) entry which is preliminary data.</text>
</comment>
<gene>
    <name evidence="2" type="ORF">LGH74_01730</name>
</gene>
<name>A0ABS8AKE9_9BACT</name>
<evidence type="ECO:0008006" key="4">
    <source>
        <dbReference type="Google" id="ProtNLM"/>
    </source>
</evidence>
<sequence>MTVFTLRSLRRVLGLVLMCFLMSVSCHPYRIPNPKGPPQPKVHKAKTADTEAADGRSTDVTTEAKPIKNSYDKNGILKKPKYNSRRLKKKVGQRKFLGITLPF</sequence>
<protein>
    <recommendedName>
        <fullName evidence="4">Quinol oxidase subunit 4</fullName>
    </recommendedName>
</protein>
<dbReference type="RefSeq" id="WP_226170946.1">
    <property type="nucleotide sequence ID" value="NZ_JAJADR010000001.1"/>
</dbReference>
<evidence type="ECO:0000313" key="2">
    <source>
        <dbReference type="EMBL" id="MCB2406685.1"/>
    </source>
</evidence>